<protein>
    <submittedName>
        <fullName evidence="2">Transposase</fullName>
    </submittedName>
</protein>
<name>A0ABS3JA80_9HYPH</name>
<dbReference type="EMBL" id="JAFMPY010000059">
    <property type="protein sequence ID" value="MBO0906585.1"/>
    <property type="molecule type" value="Genomic_DNA"/>
</dbReference>
<dbReference type="Gene3D" id="1.10.10.10">
    <property type="entry name" value="Winged helix-like DNA-binding domain superfamily/Winged helix DNA-binding domain"/>
    <property type="match status" value="1"/>
</dbReference>
<proteinExistence type="inferred from homology"/>
<dbReference type="RefSeq" id="WP_207353208.1">
    <property type="nucleotide sequence ID" value="NZ_JAFMPY010000059.1"/>
</dbReference>
<dbReference type="PANTHER" id="PTHR37936:SF3">
    <property type="entry name" value="TRANSPOSASE INSC FOR INSERTION ELEMENT IS2A-RELATED"/>
    <property type="match status" value="1"/>
</dbReference>
<comment type="caution">
    <text evidence="2">The sequence shown here is derived from an EMBL/GenBank/DDBJ whole genome shotgun (WGS) entry which is preliminary data.</text>
</comment>
<gene>
    <name evidence="2" type="ORF">J1C47_23355</name>
</gene>
<dbReference type="Proteomes" id="UP000664288">
    <property type="component" value="Unassembled WGS sequence"/>
</dbReference>
<evidence type="ECO:0000256" key="1">
    <source>
        <dbReference type="ARBA" id="ARBA00009964"/>
    </source>
</evidence>
<keyword evidence="3" id="KW-1185">Reference proteome</keyword>
<evidence type="ECO:0000313" key="3">
    <source>
        <dbReference type="Proteomes" id="UP000664288"/>
    </source>
</evidence>
<feature type="non-terminal residue" evidence="2">
    <location>
        <position position="1"/>
    </location>
</feature>
<dbReference type="PANTHER" id="PTHR37936">
    <property type="entry name" value="TRANSPOSASE INSC FOR INSERTION ELEMENT IS2A-RELATED"/>
    <property type="match status" value="1"/>
</dbReference>
<dbReference type="InterPro" id="IPR002514">
    <property type="entry name" value="Transposase_8"/>
</dbReference>
<accession>A0ABS3JA80</accession>
<evidence type="ECO:0000313" key="2">
    <source>
        <dbReference type="EMBL" id="MBO0906585.1"/>
    </source>
</evidence>
<organism evidence="2 3">
    <name type="scientific">Jiella sonneratiae</name>
    <dbReference type="NCBI Taxonomy" id="2816856"/>
    <lineage>
        <taxon>Bacteria</taxon>
        <taxon>Pseudomonadati</taxon>
        <taxon>Pseudomonadota</taxon>
        <taxon>Alphaproteobacteria</taxon>
        <taxon>Hyphomicrobiales</taxon>
        <taxon>Aurantimonadaceae</taxon>
        <taxon>Jiella</taxon>
    </lineage>
</organism>
<dbReference type="Pfam" id="PF01527">
    <property type="entry name" value="HTH_Tnp_1"/>
    <property type="match status" value="1"/>
</dbReference>
<sequence length="140" mass="15685">NTHRAFERLEIVETGRRRRWSDEEKLKIVVESMAAPRLVSATARRYGISRSQLATWRRTCRDEPAGSDRMPTFVPAVLAPVSELPRQASVATSSRLEIILTCGRRIVIDSGVDPEVLARVIAVVDRQSLSSGSLKTRTRE</sequence>
<dbReference type="NCBIfam" id="NF047595">
    <property type="entry name" value="IS66_ISRel24_TnpA"/>
    <property type="match status" value="1"/>
</dbReference>
<comment type="similarity">
    <text evidence="1">Belongs to the transposase 8 family.</text>
</comment>
<dbReference type="SUPFAM" id="SSF48295">
    <property type="entry name" value="TrpR-like"/>
    <property type="match status" value="1"/>
</dbReference>
<reference evidence="2 3" key="1">
    <citation type="submission" date="2021-03" db="EMBL/GenBank/DDBJ databases">
        <title>Whole genome sequence of Jiella sp. MQZ13P-4.</title>
        <authorList>
            <person name="Tuo L."/>
        </authorList>
    </citation>
    <scope>NUCLEOTIDE SEQUENCE [LARGE SCALE GENOMIC DNA]</scope>
    <source>
        <strain evidence="2 3">MQZ13P-4</strain>
    </source>
</reference>
<dbReference type="InterPro" id="IPR010921">
    <property type="entry name" value="Trp_repressor/repl_initiator"/>
</dbReference>
<dbReference type="InterPro" id="IPR036388">
    <property type="entry name" value="WH-like_DNA-bd_sf"/>
</dbReference>